<protein>
    <submittedName>
        <fullName evidence="2">Uncharacterized protein</fullName>
    </submittedName>
</protein>
<dbReference type="RefSeq" id="WP_378577726.1">
    <property type="nucleotide sequence ID" value="NZ_JBHSFQ010000025.1"/>
</dbReference>
<feature type="transmembrane region" description="Helical" evidence="1">
    <location>
        <begin position="21"/>
        <end position="43"/>
    </location>
</feature>
<keyword evidence="1" id="KW-0472">Membrane</keyword>
<keyword evidence="1" id="KW-0812">Transmembrane</keyword>
<accession>A0ABV9E2W3</accession>
<keyword evidence="3" id="KW-1185">Reference proteome</keyword>
<keyword evidence="1" id="KW-1133">Transmembrane helix</keyword>
<gene>
    <name evidence="2" type="ORF">ACFO4E_21950</name>
</gene>
<dbReference type="EMBL" id="JBHSFQ010000025">
    <property type="protein sequence ID" value="MFC4564529.1"/>
    <property type="molecule type" value="Genomic_DNA"/>
</dbReference>
<evidence type="ECO:0000313" key="2">
    <source>
        <dbReference type="EMBL" id="MFC4564529.1"/>
    </source>
</evidence>
<evidence type="ECO:0000256" key="1">
    <source>
        <dbReference type="SAM" id="Phobius"/>
    </source>
</evidence>
<sequence>MRPDDRDVMESARKAHRRHRLDGIAVVVWAIVGVLAVFSYFVVGAGI</sequence>
<reference evidence="3" key="1">
    <citation type="journal article" date="2019" name="Int. J. Syst. Evol. Microbiol.">
        <title>The Global Catalogue of Microorganisms (GCM) 10K type strain sequencing project: providing services to taxonomists for standard genome sequencing and annotation.</title>
        <authorList>
            <consortium name="The Broad Institute Genomics Platform"/>
            <consortium name="The Broad Institute Genome Sequencing Center for Infectious Disease"/>
            <person name="Wu L."/>
            <person name="Ma J."/>
        </authorList>
    </citation>
    <scope>NUCLEOTIDE SEQUENCE [LARGE SCALE GENOMIC DNA]</scope>
    <source>
        <strain evidence="3">XZYJ18</strain>
    </source>
</reference>
<name>A0ABV9E2W3_9ACTN</name>
<dbReference type="Proteomes" id="UP001595923">
    <property type="component" value="Unassembled WGS sequence"/>
</dbReference>
<organism evidence="2 3">
    <name type="scientific">Nocardiopsis mangrovi</name>
    <dbReference type="NCBI Taxonomy" id="1179818"/>
    <lineage>
        <taxon>Bacteria</taxon>
        <taxon>Bacillati</taxon>
        <taxon>Actinomycetota</taxon>
        <taxon>Actinomycetes</taxon>
        <taxon>Streptosporangiales</taxon>
        <taxon>Nocardiopsidaceae</taxon>
        <taxon>Nocardiopsis</taxon>
    </lineage>
</organism>
<proteinExistence type="predicted"/>
<comment type="caution">
    <text evidence="2">The sequence shown here is derived from an EMBL/GenBank/DDBJ whole genome shotgun (WGS) entry which is preliminary data.</text>
</comment>
<evidence type="ECO:0000313" key="3">
    <source>
        <dbReference type="Proteomes" id="UP001595923"/>
    </source>
</evidence>